<dbReference type="Proteomes" id="UP000076532">
    <property type="component" value="Unassembled WGS sequence"/>
</dbReference>
<dbReference type="AlphaFoldDB" id="A0A165Z2U7"/>
<evidence type="ECO:0000256" key="1">
    <source>
        <dbReference type="SAM" id="MobiDB-lite"/>
    </source>
</evidence>
<feature type="region of interest" description="Disordered" evidence="1">
    <location>
        <begin position="287"/>
        <end position="333"/>
    </location>
</feature>
<dbReference type="EMBL" id="KV417685">
    <property type="protein sequence ID" value="KZP10172.1"/>
    <property type="molecule type" value="Genomic_DNA"/>
</dbReference>
<feature type="compositionally biased region" description="Basic and acidic residues" evidence="1">
    <location>
        <begin position="111"/>
        <end position="120"/>
    </location>
</feature>
<feature type="compositionally biased region" description="Low complexity" evidence="1">
    <location>
        <begin position="296"/>
        <end position="305"/>
    </location>
</feature>
<feature type="region of interest" description="Disordered" evidence="1">
    <location>
        <begin position="110"/>
        <end position="147"/>
    </location>
</feature>
<keyword evidence="3" id="KW-1185">Reference proteome</keyword>
<organism evidence="2 3">
    <name type="scientific">Athelia psychrophila</name>
    <dbReference type="NCBI Taxonomy" id="1759441"/>
    <lineage>
        <taxon>Eukaryota</taxon>
        <taxon>Fungi</taxon>
        <taxon>Dikarya</taxon>
        <taxon>Basidiomycota</taxon>
        <taxon>Agaricomycotina</taxon>
        <taxon>Agaricomycetes</taxon>
        <taxon>Agaricomycetidae</taxon>
        <taxon>Atheliales</taxon>
        <taxon>Atheliaceae</taxon>
        <taxon>Athelia</taxon>
    </lineage>
</organism>
<gene>
    <name evidence="2" type="ORF">FIBSPDRAFT_899949</name>
</gene>
<sequence>MHSIGPHDSPCMMRLYASSDRLLDEDGPIGPRAKPCITRILTVFRGPTISPSAAGDVHMVPDLTEIVPVAGPSGKALSVDTPPHGGLSVVDSISHDVVALSSIPWDVDAAGSEHDARDAEDQGGAPESGLFSEGAMCSPATPSRRSRLDVGVSYVPPVVRNFGYSPKYFGNNENVNPQLTSIAAAAIPPELSDVHAENTVLRARSTSRVTQARSDGSPECLDFYQKGKWLREEGSSERDDIQRDTEITCSLQAREHALELKQLSNQNTRLQHKLDCVGGCKPTKLPRVQRAIVPMDSGDSPSDSSDSSDESVRDSFPRQPDTDSMRAAKSKARWTHRSKLEVMTFQQTFLKPLLPETYKGEEEADAFEKFTDQLHNYAKAAYMNAEQAITLAGSRCSGNAY</sequence>
<accession>A0A165Z2U7</accession>
<name>A0A165Z2U7_9AGAM</name>
<evidence type="ECO:0000313" key="3">
    <source>
        <dbReference type="Proteomes" id="UP000076532"/>
    </source>
</evidence>
<protein>
    <submittedName>
        <fullName evidence="2">Uncharacterized protein</fullName>
    </submittedName>
</protein>
<feature type="compositionally biased region" description="Basic and acidic residues" evidence="1">
    <location>
        <begin position="310"/>
        <end position="326"/>
    </location>
</feature>
<evidence type="ECO:0000313" key="2">
    <source>
        <dbReference type="EMBL" id="KZP10172.1"/>
    </source>
</evidence>
<proteinExistence type="predicted"/>
<reference evidence="2 3" key="1">
    <citation type="journal article" date="2016" name="Mol. Biol. Evol.">
        <title>Comparative Genomics of Early-Diverging Mushroom-Forming Fungi Provides Insights into the Origins of Lignocellulose Decay Capabilities.</title>
        <authorList>
            <person name="Nagy L.G."/>
            <person name="Riley R."/>
            <person name="Tritt A."/>
            <person name="Adam C."/>
            <person name="Daum C."/>
            <person name="Floudas D."/>
            <person name="Sun H."/>
            <person name="Yadav J.S."/>
            <person name="Pangilinan J."/>
            <person name="Larsson K.H."/>
            <person name="Matsuura K."/>
            <person name="Barry K."/>
            <person name="Labutti K."/>
            <person name="Kuo R."/>
            <person name="Ohm R.A."/>
            <person name="Bhattacharya S.S."/>
            <person name="Shirouzu T."/>
            <person name="Yoshinaga Y."/>
            <person name="Martin F.M."/>
            <person name="Grigoriev I.V."/>
            <person name="Hibbett D.S."/>
        </authorList>
    </citation>
    <scope>NUCLEOTIDE SEQUENCE [LARGE SCALE GENOMIC DNA]</scope>
    <source>
        <strain evidence="2 3">CBS 109695</strain>
    </source>
</reference>